<evidence type="ECO:0000313" key="2">
    <source>
        <dbReference type="Proteomes" id="UP001165960"/>
    </source>
</evidence>
<comment type="caution">
    <text evidence="1">The sequence shown here is derived from an EMBL/GenBank/DDBJ whole genome shotgun (WGS) entry which is preliminary data.</text>
</comment>
<dbReference type="Proteomes" id="UP001165960">
    <property type="component" value="Unassembled WGS sequence"/>
</dbReference>
<keyword evidence="2" id="KW-1185">Reference proteome</keyword>
<gene>
    <name evidence="1" type="ORF">DSO57_1013043</name>
</gene>
<reference evidence="1" key="1">
    <citation type="submission" date="2022-04" db="EMBL/GenBank/DDBJ databases">
        <title>Genome of the entomopathogenic fungus Entomophthora muscae.</title>
        <authorList>
            <person name="Elya C."/>
            <person name="Lovett B.R."/>
            <person name="Lee E."/>
            <person name="Macias A.M."/>
            <person name="Hajek A.E."/>
            <person name="De Bivort B.L."/>
            <person name="Kasson M.T."/>
            <person name="De Fine Licht H.H."/>
            <person name="Stajich J.E."/>
        </authorList>
    </citation>
    <scope>NUCLEOTIDE SEQUENCE</scope>
    <source>
        <strain evidence="1">Berkeley</strain>
    </source>
</reference>
<evidence type="ECO:0000313" key="1">
    <source>
        <dbReference type="EMBL" id="KAJ9054556.1"/>
    </source>
</evidence>
<dbReference type="EMBL" id="QTSX02006437">
    <property type="protein sequence ID" value="KAJ9054556.1"/>
    <property type="molecule type" value="Genomic_DNA"/>
</dbReference>
<proteinExistence type="predicted"/>
<sequence>MNGQVIPLVAQTTSLTTCFNGIAGTLLVQQIKIDKFGVAAATSRDISGKNSSTLDTLEESLQLLWARQPAAESEFESNPPINVLNPGDNSCCILRRSTDTQQGILTLGLDFY</sequence>
<protein>
    <submittedName>
        <fullName evidence="1">Uncharacterized protein</fullName>
    </submittedName>
</protein>
<organism evidence="1 2">
    <name type="scientific">Entomophthora muscae</name>
    <dbReference type="NCBI Taxonomy" id="34485"/>
    <lineage>
        <taxon>Eukaryota</taxon>
        <taxon>Fungi</taxon>
        <taxon>Fungi incertae sedis</taxon>
        <taxon>Zoopagomycota</taxon>
        <taxon>Entomophthoromycotina</taxon>
        <taxon>Entomophthoromycetes</taxon>
        <taxon>Entomophthorales</taxon>
        <taxon>Entomophthoraceae</taxon>
        <taxon>Entomophthora</taxon>
    </lineage>
</organism>
<accession>A0ACC2RWS3</accession>
<name>A0ACC2RWS3_9FUNG</name>